<evidence type="ECO:0000259" key="1">
    <source>
        <dbReference type="Pfam" id="PF13454"/>
    </source>
</evidence>
<proteinExistence type="predicted"/>
<protein>
    <submittedName>
        <fullName evidence="2">FAD/NAD(P)-binding protein</fullName>
    </submittedName>
</protein>
<dbReference type="AlphaFoldDB" id="A0A8J6XRI8"/>
<dbReference type="PANTHER" id="PTHR40254:SF1">
    <property type="entry name" value="BLR0577 PROTEIN"/>
    <property type="match status" value="1"/>
</dbReference>
<reference evidence="2" key="1">
    <citation type="submission" date="2020-09" db="EMBL/GenBank/DDBJ databases">
        <title>Iningainema tapete sp. nov. (Scytonemataceae, Cyanobacteria) from greenhouses in central Florida (USA) produces two types of nodularin with biosynthetic potential for microcystin-LR and anabaenopeptins.</title>
        <authorList>
            <person name="Berthold D.E."/>
            <person name="Lefler F.W."/>
            <person name="Huang I.-S."/>
            <person name="Abdulla H."/>
            <person name="Zimba P.V."/>
            <person name="Laughinghouse H.D. IV."/>
        </authorList>
    </citation>
    <scope>NUCLEOTIDE SEQUENCE</scope>
    <source>
        <strain evidence="2">BLCCT55</strain>
    </source>
</reference>
<dbReference type="EMBL" id="JACXAE010000118">
    <property type="protein sequence ID" value="MBD2777896.1"/>
    <property type="molecule type" value="Genomic_DNA"/>
</dbReference>
<dbReference type="PANTHER" id="PTHR40254">
    <property type="entry name" value="BLR0577 PROTEIN"/>
    <property type="match status" value="1"/>
</dbReference>
<dbReference type="InterPro" id="IPR052189">
    <property type="entry name" value="L-asp_N-monooxygenase_NS-form"/>
</dbReference>
<dbReference type="Proteomes" id="UP000629098">
    <property type="component" value="Unassembled WGS sequence"/>
</dbReference>
<dbReference type="InterPro" id="IPR038732">
    <property type="entry name" value="HpyO/CreE_NAD-binding"/>
</dbReference>
<dbReference type="Pfam" id="PF13454">
    <property type="entry name" value="NAD_binding_9"/>
    <property type="match status" value="1"/>
</dbReference>
<accession>A0A8J6XRI8</accession>
<evidence type="ECO:0000313" key="3">
    <source>
        <dbReference type="Proteomes" id="UP000629098"/>
    </source>
</evidence>
<sequence>MGPRGLSILERIVVFARAKQFPPDVNVNINIFDPNPLGAGCHFTDQPEHLLVNTIASQITIFLDHTVQGSGLILEGPSFYEWLCDHTSSSHDPNGYYPRKLLGEYLQWGFHYLCELASETLNITTVSQRVISAYSSLTRWCIKTENGEIYHQNYVFLTTGHEHEILKKDEENRRLFSAYPLHLSTSGIQSHETVALEGLGLSTCDILSMLTVGRGGKFIRNQEGVICYQASQKEPKIIAFSRSGLPLSARASNEKEVREQYKANFLTRKAISELKEKYQKIDFTEHLLPLLLSDLEFIYSKTYIKKHHGYIAASKFAQAYLTAKEDQRKSLIFNFIPPWHQFNWEKLVNPIPDYALESKNCFNEWLDNYLDEDVRNASEGNVSNPLKAACDVLRDLRDNLRYAIDFAGLTESSHRWLLSSFIPVMNRLAVGPPKVRIEEMLALKKAGILKMDLGPNPQWRFDKKSNLFVITGQFETVEAEVFIRSRIAMPLPQESSNLLLQQLIADGLARPFFNNRFHPNGLDISQDFNLISREGDVYKNFWVLGTPTEGPKFYTFILPRPFVNSTALLDADRVVQSLVNQINAKYAPIQNQRRSKVYNTI</sequence>
<organism evidence="2 3">
    <name type="scientific">Iningainema tapete BLCC-T55</name>
    <dbReference type="NCBI Taxonomy" id="2748662"/>
    <lineage>
        <taxon>Bacteria</taxon>
        <taxon>Bacillati</taxon>
        <taxon>Cyanobacteriota</taxon>
        <taxon>Cyanophyceae</taxon>
        <taxon>Nostocales</taxon>
        <taxon>Scytonemataceae</taxon>
        <taxon>Iningainema tapete</taxon>
    </lineage>
</organism>
<name>A0A8J6XRI8_9CYAN</name>
<feature type="domain" description="FAD-dependent urate hydroxylase HpyO/Asp monooxygenase CreE-like FAD/NAD(P)-binding" evidence="1">
    <location>
        <begin position="1"/>
        <end position="161"/>
    </location>
</feature>
<evidence type="ECO:0000313" key="2">
    <source>
        <dbReference type="EMBL" id="MBD2777896.1"/>
    </source>
</evidence>
<gene>
    <name evidence="2" type="ORF">ICL16_39100</name>
</gene>
<comment type="caution">
    <text evidence="2">The sequence shown here is derived from an EMBL/GenBank/DDBJ whole genome shotgun (WGS) entry which is preliminary data.</text>
</comment>
<keyword evidence="3" id="KW-1185">Reference proteome</keyword>